<feature type="transmembrane region" description="Helical" evidence="14">
    <location>
        <begin position="414"/>
        <end position="438"/>
    </location>
</feature>
<dbReference type="OrthoDB" id="264354at2759"/>
<feature type="transmembrane region" description="Helical" evidence="14">
    <location>
        <begin position="641"/>
        <end position="662"/>
    </location>
</feature>
<dbReference type="Pfam" id="PF12906">
    <property type="entry name" value="RINGv"/>
    <property type="match status" value="1"/>
</dbReference>
<feature type="transmembrane region" description="Helical" evidence="14">
    <location>
        <begin position="321"/>
        <end position="345"/>
    </location>
</feature>
<feature type="compositionally biased region" description="Acidic residues" evidence="13">
    <location>
        <begin position="203"/>
        <end position="213"/>
    </location>
</feature>
<dbReference type="SUPFAM" id="SSF57850">
    <property type="entry name" value="RING/U-box"/>
    <property type="match status" value="1"/>
</dbReference>
<name>A0A0R3PN83_ANGCS</name>
<dbReference type="InterPro" id="IPR056521">
    <property type="entry name" value="MARCHF6-like_C"/>
</dbReference>
<feature type="domain" description="RING-CH-type" evidence="15">
    <location>
        <begin position="1"/>
        <end position="52"/>
    </location>
</feature>
<reference evidence="16 17" key="2">
    <citation type="submission" date="2018-11" db="EMBL/GenBank/DDBJ databases">
        <authorList>
            <consortium name="Pathogen Informatics"/>
        </authorList>
    </citation>
    <scope>NUCLEOTIDE SEQUENCE [LARGE SCALE GENOMIC DNA]</scope>
    <source>
        <strain evidence="16 17">Costa Rica</strain>
    </source>
</reference>
<evidence type="ECO:0000256" key="2">
    <source>
        <dbReference type="ARBA" id="ARBA00004141"/>
    </source>
</evidence>
<dbReference type="GO" id="GO:0061630">
    <property type="term" value="F:ubiquitin protein ligase activity"/>
    <property type="evidence" value="ECO:0007669"/>
    <property type="project" value="UniProtKB-EC"/>
</dbReference>
<dbReference type="OMA" id="WLHYSLV"/>
<dbReference type="InterPro" id="IPR011016">
    <property type="entry name" value="Znf_RING-CH"/>
</dbReference>
<dbReference type="AlphaFoldDB" id="A0A0R3PN83"/>
<comment type="pathway">
    <text evidence="3">Protein modification; protein ubiquitination.</text>
</comment>
<keyword evidence="17" id="KW-1185">Reference proteome</keyword>
<dbReference type="EC" id="2.3.2.27" evidence="4"/>
<evidence type="ECO:0000256" key="14">
    <source>
        <dbReference type="SAM" id="Phobius"/>
    </source>
</evidence>
<dbReference type="GO" id="GO:0005789">
    <property type="term" value="C:endoplasmic reticulum membrane"/>
    <property type="evidence" value="ECO:0007669"/>
    <property type="project" value="TreeGrafter"/>
</dbReference>
<feature type="transmembrane region" description="Helical" evidence="14">
    <location>
        <begin position="765"/>
        <end position="785"/>
    </location>
</feature>
<evidence type="ECO:0000313" key="17">
    <source>
        <dbReference type="Proteomes" id="UP000267027"/>
    </source>
</evidence>
<protein>
    <recommendedName>
        <fullName evidence="4">RING-type E3 ubiquitin transferase</fullName>
        <ecNumber evidence="4">2.3.2.27</ecNumber>
    </recommendedName>
</protein>
<evidence type="ECO:0000256" key="7">
    <source>
        <dbReference type="ARBA" id="ARBA00022723"/>
    </source>
</evidence>
<feature type="transmembrane region" description="Helical" evidence="14">
    <location>
        <begin position="683"/>
        <end position="706"/>
    </location>
</feature>
<evidence type="ECO:0000313" key="18">
    <source>
        <dbReference type="WBParaSite" id="ACOC_0000648201-mRNA-1"/>
    </source>
</evidence>
<feature type="transmembrane region" description="Helical" evidence="14">
    <location>
        <begin position="726"/>
        <end position="744"/>
    </location>
</feature>
<evidence type="ECO:0000256" key="6">
    <source>
        <dbReference type="ARBA" id="ARBA00022692"/>
    </source>
</evidence>
<evidence type="ECO:0000256" key="11">
    <source>
        <dbReference type="ARBA" id="ARBA00022989"/>
    </source>
</evidence>
<organism evidence="18">
    <name type="scientific">Angiostrongylus costaricensis</name>
    <name type="common">Nematode worm</name>
    <dbReference type="NCBI Taxonomy" id="334426"/>
    <lineage>
        <taxon>Eukaryota</taxon>
        <taxon>Metazoa</taxon>
        <taxon>Ecdysozoa</taxon>
        <taxon>Nematoda</taxon>
        <taxon>Chromadorea</taxon>
        <taxon>Rhabditida</taxon>
        <taxon>Rhabditina</taxon>
        <taxon>Rhabditomorpha</taxon>
        <taxon>Strongyloidea</taxon>
        <taxon>Metastrongylidae</taxon>
        <taxon>Angiostrongylus</taxon>
    </lineage>
</organism>
<evidence type="ECO:0000256" key="8">
    <source>
        <dbReference type="ARBA" id="ARBA00022771"/>
    </source>
</evidence>
<dbReference type="EMBL" id="UYYA01003950">
    <property type="protein sequence ID" value="VDM58068.1"/>
    <property type="molecule type" value="Genomic_DNA"/>
</dbReference>
<evidence type="ECO:0000256" key="13">
    <source>
        <dbReference type="SAM" id="MobiDB-lite"/>
    </source>
</evidence>
<feature type="transmembrane region" description="Helical" evidence="14">
    <location>
        <begin position="357"/>
        <end position="381"/>
    </location>
</feature>
<keyword evidence="7" id="KW-0479">Metal-binding</keyword>
<feature type="region of interest" description="Disordered" evidence="13">
    <location>
        <begin position="202"/>
        <end position="256"/>
    </location>
</feature>
<dbReference type="STRING" id="334426.A0A0R3PN83"/>
<keyword evidence="10" id="KW-0862">Zinc</keyword>
<evidence type="ECO:0000256" key="12">
    <source>
        <dbReference type="ARBA" id="ARBA00023136"/>
    </source>
</evidence>
<dbReference type="Gene3D" id="3.30.40.10">
    <property type="entry name" value="Zinc/RING finger domain, C3HC4 (zinc finger)"/>
    <property type="match status" value="1"/>
</dbReference>
<accession>A0A0R3PN83</accession>
<evidence type="ECO:0000256" key="4">
    <source>
        <dbReference type="ARBA" id="ARBA00012483"/>
    </source>
</evidence>
<keyword evidence="6 14" id="KW-0812">Transmembrane</keyword>
<dbReference type="GO" id="GO:0008270">
    <property type="term" value="F:zinc ion binding"/>
    <property type="evidence" value="ECO:0007669"/>
    <property type="project" value="UniProtKB-KW"/>
</dbReference>
<dbReference type="WBParaSite" id="ACOC_0000648201-mRNA-1">
    <property type="protein sequence ID" value="ACOC_0000648201-mRNA-1"/>
    <property type="gene ID" value="ACOC_0000648201"/>
</dbReference>
<evidence type="ECO:0000313" key="16">
    <source>
        <dbReference type="EMBL" id="VDM58068.1"/>
    </source>
</evidence>
<keyword evidence="12 14" id="KW-0472">Membrane</keyword>
<feature type="transmembrane region" description="Helical" evidence="14">
    <location>
        <begin position="597"/>
        <end position="621"/>
    </location>
</feature>
<reference evidence="18" key="1">
    <citation type="submission" date="2017-02" db="UniProtKB">
        <authorList>
            <consortium name="WormBaseParasite"/>
        </authorList>
    </citation>
    <scope>IDENTIFICATION</scope>
</reference>
<feature type="transmembrane region" description="Helical" evidence="14">
    <location>
        <begin position="133"/>
        <end position="153"/>
    </location>
</feature>
<evidence type="ECO:0000256" key="5">
    <source>
        <dbReference type="ARBA" id="ARBA00022679"/>
    </source>
</evidence>
<dbReference type="GO" id="GO:0036503">
    <property type="term" value="P:ERAD pathway"/>
    <property type="evidence" value="ECO:0007669"/>
    <property type="project" value="TreeGrafter"/>
</dbReference>
<keyword evidence="5" id="KW-0808">Transferase</keyword>
<evidence type="ECO:0000256" key="1">
    <source>
        <dbReference type="ARBA" id="ARBA00000900"/>
    </source>
</evidence>
<evidence type="ECO:0000259" key="15">
    <source>
        <dbReference type="PROSITE" id="PS51292"/>
    </source>
</evidence>
<dbReference type="SMART" id="SM00744">
    <property type="entry name" value="RINGv"/>
    <property type="match status" value="1"/>
</dbReference>
<evidence type="ECO:0000256" key="10">
    <source>
        <dbReference type="ARBA" id="ARBA00022833"/>
    </source>
</evidence>
<dbReference type="Proteomes" id="UP000267027">
    <property type="component" value="Unassembled WGS sequence"/>
</dbReference>
<keyword evidence="11 14" id="KW-1133">Transmembrane helix</keyword>
<comment type="catalytic activity">
    <reaction evidence="1">
        <text>S-ubiquitinyl-[E2 ubiquitin-conjugating enzyme]-L-cysteine + [acceptor protein]-L-lysine = [E2 ubiquitin-conjugating enzyme]-L-cysteine + N(6)-ubiquitinyl-[acceptor protein]-L-lysine.</text>
        <dbReference type="EC" id="2.3.2.27"/>
    </reaction>
</comment>
<evidence type="ECO:0000256" key="9">
    <source>
        <dbReference type="ARBA" id="ARBA00022786"/>
    </source>
</evidence>
<dbReference type="InterPro" id="IPR013083">
    <property type="entry name" value="Znf_RING/FYVE/PHD"/>
</dbReference>
<dbReference type="CDD" id="cd16702">
    <property type="entry name" value="RING_CH-C4HC3_MARCH6"/>
    <property type="match status" value="1"/>
</dbReference>
<proteinExistence type="predicted"/>
<feature type="transmembrane region" description="Helical" evidence="14">
    <location>
        <begin position="83"/>
        <end position="113"/>
    </location>
</feature>
<sequence>MCRVCRGDEGHLYYPCLCTGSIKYVHQECLTEWLRYSKKEVCELCNYKYSFQPIYRHDMPKALPLIEILKGVAISAASMVRTWLVYTMVLISWLGIVPLTAARIYHAVFYLSMQEILVLPISIFRTEQILPDVLKGCFLLIIFICTFISLVWLREQIIHGGPYDFLNIERDAGAQNGVEEQHHPPVEQHGDGVADGEVHDQAEDMDESADDEEGRGQPLAEGNHEQVGPEQADHVQPRAPNNDRPAQEVPQPEDNWRDLDRLGDELTWQRLLGLDGSLVFLERVVWVISLDTLFTIVFAYAPYKLGHYILTKCGIQQSIHYFPSIAAILMGYVAVTAIIYVLHYIVGLIRLNSLYRVLGICFLVLKVFLLVLIEIGFFPIICGCWMDLCSLKLFSASLSSRAASFATSPTSSVFIHWMIGMVYVFYFASFVLLLREVLRPGVLWFMRNLNDPEFNPIQESLCFTTIFLIIYLPLGLVQKLYPPLLPYNMSLSADTPLSELSLELLILQVVLPALLEQTQARFLLKAMVLWWCIHVGGALNVDRYLLPDLPNPEQPQDGIGAQGAGGLAAEHQALLLLREPQAVQPYNRPRFFPLRVLILLCAVAVTCCVTSCMLFLVPVVVGRGIIYSLTGYSNVHELYTVGAGMYVCWMFVKLSLLSLHWFNLGVNHLKEAIVNSLSITARLVLVCIPIVFVIPMLMGTYFQLVIITPLRLSHQQTSLVFLWQDWAMGVLHMKIVCGAIMMGPEWWMRQVFDQIYQDGIRNLRAGFILSQLVFPVILFLSSLLAFPYLMARLYIFVTVVGFLKWQLSKIQGLAENIRNERYLVGTRLVNYERNGMAASPTEATVSP</sequence>
<dbReference type="PANTHER" id="PTHR13145:SF0">
    <property type="entry name" value="E3 UBIQUITIN-PROTEIN LIGASE MARCHF6"/>
    <property type="match status" value="1"/>
</dbReference>
<comment type="subcellular location">
    <subcellularLocation>
        <location evidence="2">Membrane</location>
        <topology evidence="2">Multi-pass membrane protein</topology>
    </subcellularLocation>
</comment>
<keyword evidence="8" id="KW-0863">Zinc-finger</keyword>
<dbReference type="PROSITE" id="PS51292">
    <property type="entry name" value="ZF_RING_CH"/>
    <property type="match status" value="1"/>
</dbReference>
<gene>
    <name evidence="16" type="ORF">ACOC_LOCUS6483</name>
</gene>
<feature type="transmembrane region" description="Helical" evidence="14">
    <location>
        <begin position="280"/>
        <end position="301"/>
    </location>
</feature>
<evidence type="ECO:0000256" key="3">
    <source>
        <dbReference type="ARBA" id="ARBA00004906"/>
    </source>
</evidence>
<dbReference type="Pfam" id="PF23113">
    <property type="entry name" value="MARCHF6_C"/>
    <property type="match status" value="1"/>
</dbReference>
<dbReference type="PANTHER" id="PTHR13145">
    <property type="entry name" value="SSM4 PROTEIN"/>
    <property type="match status" value="1"/>
</dbReference>
<keyword evidence="9" id="KW-0833">Ubl conjugation pathway</keyword>